<organism evidence="1 2">
    <name type="scientific">Mycobacterium novum</name>
    <dbReference type="NCBI Taxonomy" id="2492438"/>
    <lineage>
        <taxon>Bacteria</taxon>
        <taxon>Bacillati</taxon>
        <taxon>Actinomycetota</taxon>
        <taxon>Actinomycetes</taxon>
        <taxon>Mycobacteriales</taxon>
        <taxon>Mycobacteriaceae</taxon>
        <taxon>Mycobacterium</taxon>
    </lineage>
</organism>
<evidence type="ECO:0000313" key="2">
    <source>
        <dbReference type="Proteomes" id="UP000466997"/>
    </source>
</evidence>
<dbReference type="AlphaFoldDB" id="A0A7I7JNJ9"/>
<evidence type="ECO:0000313" key="1">
    <source>
        <dbReference type="EMBL" id="BBX12801.1"/>
    </source>
</evidence>
<dbReference type="KEGG" id="mnm:MNVM_18820"/>
<protein>
    <submittedName>
        <fullName evidence="1">Uncharacterized protein</fullName>
    </submittedName>
</protein>
<dbReference type="Proteomes" id="UP000466997">
    <property type="component" value="Chromosome"/>
</dbReference>
<keyword evidence="2" id="KW-1185">Reference proteome</keyword>
<gene>
    <name evidence="1" type="ORF">MNVM_18820</name>
</gene>
<dbReference type="EMBL" id="AP022562">
    <property type="protein sequence ID" value="BBX12801.1"/>
    <property type="molecule type" value="Genomic_DNA"/>
</dbReference>
<reference evidence="1 2" key="1">
    <citation type="journal article" date="2019" name="Emerg. Microbes Infect.">
        <title>Comprehensive subspecies identification of 175 nontuberculous mycobacteria species based on 7547 genomic profiles.</title>
        <authorList>
            <person name="Matsumoto Y."/>
            <person name="Kinjo T."/>
            <person name="Motooka D."/>
            <person name="Nabeya D."/>
            <person name="Jung N."/>
            <person name="Uechi K."/>
            <person name="Horii T."/>
            <person name="Iida T."/>
            <person name="Fujita J."/>
            <person name="Nakamura S."/>
        </authorList>
    </citation>
    <scope>NUCLEOTIDE SEQUENCE [LARGE SCALE GENOMIC DNA]</scope>
    <source>
        <strain evidence="1 2">JCM 6391</strain>
    </source>
</reference>
<sequence>MYTVQTQPGQDFVDAARAVRRSGHGFRLEACSGLAQHIHGVESETVCQAAYLRPPHGRGEEEAVYQDDGDAPVGSMLVHPNDTELRWDTVNDVR</sequence>
<name>A0A7I7JNJ9_9MYCO</name>
<proteinExistence type="predicted"/>
<accession>A0A7I7JNJ9</accession>